<gene>
    <name evidence="1" type="ORF">H0921_03455</name>
</gene>
<reference evidence="1 2" key="1">
    <citation type="submission" date="2020-07" db="EMBL/GenBank/DDBJ databases">
        <title>Thermogemmata thermophila gen. nov., sp. nov., a novel moderate thermophilic planctomycete from a Kamchatka hot spring.</title>
        <authorList>
            <person name="Elcheninov A.G."/>
            <person name="Podosokorskaya O.A."/>
            <person name="Kovaleva O.L."/>
            <person name="Novikov A."/>
            <person name="Bonch-Osmolovskaya E.A."/>
            <person name="Toshchakov S.V."/>
            <person name="Kublanov I.V."/>
        </authorList>
    </citation>
    <scope>NUCLEOTIDE SEQUENCE [LARGE SCALE GENOMIC DNA]</scope>
    <source>
        <strain evidence="1 2">2918</strain>
    </source>
</reference>
<organism evidence="1 2">
    <name type="scientific">Thermogemmata fonticola</name>
    <dbReference type="NCBI Taxonomy" id="2755323"/>
    <lineage>
        <taxon>Bacteria</taxon>
        <taxon>Pseudomonadati</taxon>
        <taxon>Planctomycetota</taxon>
        <taxon>Planctomycetia</taxon>
        <taxon>Gemmatales</taxon>
        <taxon>Gemmataceae</taxon>
        <taxon>Thermogemmata</taxon>
    </lineage>
</organism>
<keyword evidence="2" id="KW-1185">Reference proteome</keyword>
<proteinExistence type="predicted"/>
<comment type="caution">
    <text evidence="1">The sequence shown here is derived from an EMBL/GenBank/DDBJ whole genome shotgun (WGS) entry which is preliminary data.</text>
</comment>
<dbReference type="Proteomes" id="UP000542342">
    <property type="component" value="Unassembled WGS sequence"/>
</dbReference>
<accession>A0A7V8VBZ0</accession>
<evidence type="ECO:0000313" key="1">
    <source>
        <dbReference type="EMBL" id="MBA2225214.1"/>
    </source>
</evidence>
<sequence length="356" mass="39301">MSPRPAIVFGLACGLAGVLLPLLPASPSPDIPPATVVSWSPSPSPLRQVVSAWAQKGGLQVEVAPPLAELPVSLSLENVPLWEALERTARQVRGQWNVSADGKSLRLLPKGEGQTIAASAGPFRIVVQTVHARLQPSTAHAVCDLDLLVHWEPRYPVYRIDASPSITMAQDERGQSLAAESSRSRQYPPAAASEMFVRLTGVRRQAQRIACLEGVFRVTLAERLLTLRWDTPPREKMVTQTAGPLIFTWKSLRRNPTLQVWEVELEGEYPADHPRFDSYEESKWLRDVQIQWRTAAGRIVRPQGEEIYASGRKVQVACQFPQAIDPLAAGGSLLLTVPAPLREVRIPFRLENIPLP</sequence>
<dbReference type="EMBL" id="JACEFB010000001">
    <property type="protein sequence ID" value="MBA2225214.1"/>
    <property type="molecule type" value="Genomic_DNA"/>
</dbReference>
<protein>
    <submittedName>
        <fullName evidence="1">Uncharacterized protein</fullName>
    </submittedName>
</protein>
<dbReference type="AlphaFoldDB" id="A0A7V8VBZ0"/>
<name>A0A7V8VBZ0_9BACT</name>
<dbReference type="RefSeq" id="WP_194536596.1">
    <property type="nucleotide sequence ID" value="NZ_JACEFB010000001.1"/>
</dbReference>
<evidence type="ECO:0000313" key="2">
    <source>
        <dbReference type="Proteomes" id="UP000542342"/>
    </source>
</evidence>